<dbReference type="PANTHER" id="PTHR43845:SF1">
    <property type="entry name" value="BLR5969 PROTEIN"/>
    <property type="match status" value="1"/>
</dbReference>
<accession>A0A1G1V4V1</accession>
<evidence type="ECO:0000313" key="4">
    <source>
        <dbReference type="Proteomes" id="UP000178319"/>
    </source>
</evidence>
<dbReference type="Pfam" id="PF00501">
    <property type="entry name" value="AMP-binding"/>
    <property type="match status" value="1"/>
</dbReference>
<evidence type="ECO:0000256" key="1">
    <source>
        <dbReference type="SAM" id="Phobius"/>
    </source>
</evidence>
<proteinExistence type="predicted"/>
<comment type="caution">
    <text evidence="3">The sequence shown here is derived from an EMBL/GenBank/DDBJ whole genome shotgun (WGS) entry which is preliminary data.</text>
</comment>
<dbReference type="SUPFAM" id="SSF56801">
    <property type="entry name" value="Acetyl-CoA synthetase-like"/>
    <property type="match status" value="1"/>
</dbReference>
<dbReference type="EMBL" id="MHBZ01000036">
    <property type="protein sequence ID" value="OGY10373.1"/>
    <property type="molecule type" value="Genomic_DNA"/>
</dbReference>
<dbReference type="InterPro" id="IPR000873">
    <property type="entry name" value="AMP-dep_synth/lig_dom"/>
</dbReference>
<organism evidence="3 4">
    <name type="scientific">Candidatus Blackburnbacteria bacterium RIFCSPHIGHO2_02_FULL_44_20</name>
    <dbReference type="NCBI Taxonomy" id="1797516"/>
    <lineage>
        <taxon>Bacteria</taxon>
        <taxon>Candidatus Blackburniibacteriota</taxon>
    </lineage>
</organism>
<gene>
    <name evidence="3" type="ORF">A3D26_03625</name>
</gene>
<name>A0A1G1V4V1_9BACT</name>
<feature type="domain" description="AMP-dependent synthetase/ligase" evidence="2">
    <location>
        <begin position="45"/>
        <end position="249"/>
    </location>
</feature>
<feature type="transmembrane region" description="Helical" evidence="1">
    <location>
        <begin position="135"/>
        <end position="155"/>
    </location>
</feature>
<protein>
    <recommendedName>
        <fullName evidence="2">AMP-dependent synthetase/ligase domain-containing protein</fullName>
    </recommendedName>
</protein>
<dbReference type="Gene3D" id="3.40.50.12780">
    <property type="entry name" value="N-terminal domain of ligase-like"/>
    <property type="match status" value="1"/>
</dbReference>
<evidence type="ECO:0000313" key="3">
    <source>
        <dbReference type="EMBL" id="OGY10373.1"/>
    </source>
</evidence>
<dbReference type="STRING" id="1797516.A3D26_03625"/>
<reference evidence="3 4" key="1">
    <citation type="journal article" date="2016" name="Nat. Commun.">
        <title>Thousands of microbial genomes shed light on interconnected biogeochemical processes in an aquifer system.</title>
        <authorList>
            <person name="Anantharaman K."/>
            <person name="Brown C.T."/>
            <person name="Hug L.A."/>
            <person name="Sharon I."/>
            <person name="Castelle C.J."/>
            <person name="Probst A.J."/>
            <person name="Thomas B.C."/>
            <person name="Singh A."/>
            <person name="Wilkins M.J."/>
            <person name="Karaoz U."/>
            <person name="Brodie E.L."/>
            <person name="Williams K.H."/>
            <person name="Hubbard S.S."/>
            <person name="Banfield J.F."/>
        </authorList>
    </citation>
    <scope>NUCLEOTIDE SEQUENCE [LARGE SCALE GENOMIC DNA]</scope>
</reference>
<feature type="transmembrane region" description="Helical" evidence="1">
    <location>
        <begin position="95"/>
        <end position="115"/>
    </location>
</feature>
<dbReference type="AlphaFoldDB" id="A0A1G1V4V1"/>
<dbReference type="PANTHER" id="PTHR43845">
    <property type="entry name" value="BLR5969 PROTEIN"/>
    <property type="match status" value="1"/>
</dbReference>
<keyword evidence="1" id="KW-0812">Transmembrane</keyword>
<keyword evidence="1" id="KW-1133">Transmembrane helix</keyword>
<dbReference type="Proteomes" id="UP000178319">
    <property type="component" value="Unassembled WGS sequence"/>
</dbReference>
<evidence type="ECO:0000259" key="2">
    <source>
        <dbReference type="Pfam" id="PF00501"/>
    </source>
</evidence>
<sequence>MSAKRTRLYKDKNLHKINSISELSGLPFTTKEDLRGAYPYGGLAVSEDKIIEVHTTSGTTGKPTLSFLTRKDLNESSKAISEAWRAFGITKNSKVMFIMSYGLFSGAALNTYAIQSIGAFVLPAGIQPVKTQVDFMVEFGIDTVIATPGFLLYLYEWMAANDFDRSRLKLVRAIAAGEVYSNKIRREIEKKLKIKVFDHYGLCEVNTGIAYECDKMQGLHVIDDYVVPEIVDPETGKVMPEGEYGELVLTSLKKDASPIVRYKTKDITRIIPGKCPCGRHRIRIDRIKARVGETLFIKGIKIDPYELRDFIREYLGKSFFGGDMQIVVKDNDIKFLPKIFLSLVQNDEKIIKSLTEKIYEQTRTRFIVEHADPQFFNREKNNKVKFIHHE</sequence>
<keyword evidence="1" id="KW-0472">Membrane</keyword>
<dbReference type="InterPro" id="IPR042099">
    <property type="entry name" value="ANL_N_sf"/>
</dbReference>